<keyword evidence="10 12" id="KW-0408">Iron</keyword>
<dbReference type="WBParaSite" id="MBELARI_LOCUS21809">
    <property type="protein sequence ID" value="MBELARI_LOCUS21809"/>
    <property type="gene ID" value="MBELARI_LOCUS21809"/>
</dbReference>
<dbReference type="Gene3D" id="1.10.630.10">
    <property type="entry name" value="Cytochrome P450"/>
    <property type="match status" value="1"/>
</dbReference>
<dbReference type="InterPro" id="IPR017972">
    <property type="entry name" value="Cyt_P450_CS"/>
</dbReference>
<evidence type="ECO:0000256" key="11">
    <source>
        <dbReference type="ARBA" id="ARBA00023033"/>
    </source>
</evidence>
<dbReference type="GO" id="GO:0016787">
    <property type="term" value="F:hydrolase activity"/>
    <property type="evidence" value="ECO:0007669"/>
    <property type="project" value="UniProtKB-KW"/>
</dbReference>
<keyword evidence="8" id="KW-0347">Helicase</keyword>
<comment type="similarity">
    <text evidence="3">Belongs to the cytochrome P450 family.</text>
</comment>
<keyword evidence="11" id="KW-0503">Monooxygenase</keyword>
<dbReference type="InterPro" id="IPR027417">
    <property type="entry name" value="P-loop_NTPase"/>
</dbReference>
<dbReference type="InterPro" id="IPR001650">
    <property type="entry name" value="Helicase_C-like"/>
</dbReference>
<dbReference type="SMART" id="SM00487">
    <property type="entry name" value="DEXDc"/>
    <property type="match status" value="1"/>
</dbReference>
<proteinExistence type="inferred from homology"/>
<dbReference type="GO" id="GO:0004497">
    <property type="term" value="F:monooxygenase activity"/>
    <property type="evidence" value="ECO:0007669"/>
    <property type="project" value="UniProtKB-KW"/>
</dbReference>
<evidence type="ECO:0000259" key="16">
    <source>
        <dbReference type="PROSITE" id="PS51194"/>
    </source>
</evidence>
<evidence type="ECO:0000256" key="1">
    <source>
        <dbReference type="ARBA" id="ARBA00001971"/>
    </source>
</evidence>
<evidence type="ECO:0000256" key="7">
    <source>
        <dbReference type="ARBA" id="ARBA00022801"/>
    </source>
</evidence>
<dbReference type="GO" id="GO:0005789">
    <property type="term" value="C:endoplasmic reticulum membrane"/>
    <property type="evidence" value="ECO:0007669"/>
    <property type="project" value="UniProtKB-SubCell"/>
</dbReference>
<evidence type="ECO:0000256" key="10">
    <source>
        <dbReference type="ARBA" id="ARBA00023004"/>
    </source>
</evidence>
<reference evidence="18" key="1">
    <citation type="submission" date="2024-02" db="UniProtKB">
        <authorList>
            <consortium name="WormBaseParasite"/>
        </authorList>
    </citation>
    <scope>IDENTIFICATION</scope>
</reference>
<dbReference type="Gene3D" id="3.40.50.300">
    <property type="entry name" value="P-loop containing nucleotide triphosphate hydrolases"/>
    <property type="match status" value="2"/>
</dbReference>
<feature type="compositionally biased region" description="Basic residues" evidence="13">
    <location>
        <begin position="410"/>
        <end position="420"/>
    </location>
</feature>
<feature type="region of interest" description="Disordered" evidence="13">
    <location>
        <begin position="408"/>
        <end position="444"/>
    </location>
</feature>
<keyword evidence="7" id="KW-0378">Hydrolase</keyword>
<dbReference type="InterPro" id="IPR050196">
    <property type="entry name" value="Cytochrome_P450_Monoox"/>
</dbReference>
<evidence type="ECO:0000256" key="5">
    <source>
        <dbReference type="ARBA" id="ARBA00022723"/>
    </source>
</evidence>
<name>A0AAF3F5C1_9BILA</name>
<dbReference type="Pfam" id="PF00270">
    <property type="entry name" value="DEAD"/>
    <property type="match status" value="1"/>
</dbReference>
<evidence type="ECO:0000259" key="15">
    <source>
        <dbReference type="PROSITE" id="PS51192"/>
    </source>
</evidence>
<dbReference type="PANTHER" id="PTHR24291:SF194">
    <property type="entry name" value="CYTOCHROME P450 FAMILY"/>
    <property type="match status" value="1"/>
</dbReference>
<dbReference type="PROSITE" id="PS51194">
    <property type="entry name" value="HELICASE_CTER"/>
    <property type="match status" value="1"/>
</dbReference>
<keyword evidence="4 12" id="KW-0349">Heme</keyword>
<feature type="region of interest" description="Disordered" evidence="13">
    <location>
        <begin position="342"/>
        <end position="362"/>
    </location>
</feature>
<evidence type="ECO:0000256" key="3">
    <source>
        <dbReference type="ARBA" id="ARBA00010617"/>
    </source>
</evidence>
<feature type="domain" description="Helicase C-terminal" evidence="16">
    <location>
        <begin position="146"/>
        <end position="316"/>
    </location>
</feature>
<comment type="cofactor">
    <cofactor evidence="1 12">
        <name>heme</name>
        <dbReference type="ChEBI" id="CHEBI:30413"/>
    </cofactor>
</comment>
<evidence type="ECO:0000256" key="14">
    <source>
        <dbReference type="SAM" id="Phobius"/>
    </source>
</evidence>
<keyword evidence="14" id="KW-0472">Membrane</keyword>
<dbReference type="PROSITE" id="PS00039">
    <property type="entry name" value="DEAD_ATP_HELICASE"/>
    <property type="match status" value="1"/>
</dbReference>
<dbReference type="InterPro" id="IPR000629">
    <property type="entry name" value="RNA-helicase_DEAD-box_CS"/>
</dbReference>
<dbReference type="CDD" id="cd18787">
    <property type="entry name" value="SF2_C_DEAD"/>
    <property type="match status" value="1"/>
</dbReference>
<dbReference type="InterPro" id="IPR002403">
    <property type="entry name" value="Cyt_P450_E_grp-IV"/>
</dbReference>
<feature type="domain" description="Helicase ATP-binding" evidence="15">
    <location>
        <begin position="1"/>
        <end position="135"/>
    </location>
</feature>
<accession>A0AAF3F5C1</accession>
<dbReference type="PROSITE" id="PS51192">
    <property type="entry name" value="HELICASE_ATP_BIND_1"/>
    <property type="match status" value="1"/>
</dbReference>
<dbReference type="InterPro" id="IPR001128">
    <property type="entry name" value="Cyt_P450"/>
</dbReference>
<dbReference type="PANTHER" id="PTHR24291">
    <property type="entry name" value="CYTOCHROME P450 FAMILY 4"/>
    <property type="match status" value="1"/>
</dbReference>
<keyword evidence="14" id="KW-1133">Transmembrane helix</keyword>
<dbReference type="GO" id="GO:0016705">
    <property type="term" value="F:oxidoreductase activity, acting on paired donors, with incorporation or reduction of molecular oxygen"/>
    <property type="evidence" value="ECO:0007669"/>
    <property type="project" value="InterPro"/>
</dbReference>
<feature type="binding site" description="axial binding residue" evidence="12">
    <location>
        <position position="918"/>
    </location>
    <ligand>
        <name>heme</name>
        <dbReference type="ChEBI" id="CHEBI:30413"/>
    </ligand>
    <ligandPart>
        <name>Fe</name>
        <dbReference type="ChEBI" id="CHEBI:18248"/>
    </ligandPart>
</feature>
<dbReference type="SMART" id="SM00490">
    <property type="entry name" value="HELICc"/>
    <property type="match status" value="1"/>
</dbReference>
<dbReference type="GO" id="GO:0004386">
    <property type="term" value="F:helicase activity"/>
    <property type="evidence" value="ECO:0007669"/>
    <property type="project" value="UniProtKB-KW"/>
</dbReference>
<dbReference type="SUPFAM" id="SSF52540">
    <property type="entry name" value="P-loop containing nucleoside triphosphate hydrolases"/>
    <property type="match status" value="1"/>
</dbReference>
<sequence length="976" mass="111907">MVKSALFRWIQIFGQISFFGDTSPYWLSRFLLCFAICGLDLKAQEAALRLGPDIVVATPGRLLDHLHNAPSFTLSTIEVLVLDEADRMLEQAFEEQMKEIIRLCATKRQTLLFSATMTDQIEHLASMSLKKPVKIFINENTETANKLRQEFIRIRGAREGDREAIVSAMVTRTFQEQTIVFVKTKKDCQRMQILLGLLGVKVGQMHSSLTQAQRVEALAKFKRRELDVLVSTDLAARGLDIEGIQTVVNMHMPSNVKQYIHRVGRTARAGKSGRSISLIGEDDRKLFKEILVNNQDKVLKQRVVSPEVVEAYNNRISDLEESIQKIEEDEKAERSMRIAEEEMKRTEERLEKGKTERDGRKWIKEPTDAEKLRKREENRKLKLLELKKKKTEKTTEEKDLERVQAFQARSAKRARRGKRMRAVEEDEHKKGGRSAQRGNKRGKKSNFTLALAGISKQGVKAARAGPDDAGFRSAKRTHMREMGILGVAAAVLIVSTILYFFLKHLKIRDQLKGLPGPRSFPIIGQALVIKPDAEGFMDQVMGMSHLYPDNPRMVLFWIGPNPALMIYSAQLAEPILSSSKHLNKGFAYNLLHPWLGLSLLTSDAERWRPKRKLLTPTFHYDILKDFVPVFNYHAMILVKKLAEVKENEVINFDSYVTLCALDIICETSMGRRVNAQLEANSSYVKAVYRINDIVQNRTKNPLMWNKWIFDRFGEGKVHDECLEVLHGFTQKVIAQRKIELEKAEWHFTGRLAFLDLLLDMARQDQIGHDDIQPEVDTFMFEGHDTTSTGLAWASHLLGNNPEIMKKAQEEVDRIITDFGEIGAEALSELKYLDCCVKETLRLYPSVPAIMRELGDDQMIGGFKIPSGTHIIINPYLIHRDPAQWPEPERFNPERFFPENMKGRHAFSLIPFSAGSRNCIGQRFAYMEMKTVLAWMLYYFDIESVDRRCDVSHKMELILRPAEGIRLRLKQRRPMPA</sequence>
<keyword evidence="14" id="KW-0812">Transmembrane</keyword>
<keyword evidence="11" id="KW-0560">Oxidoreductase</keyword>
<dbReference type="Proteomes" id="UP000887575">
    <property type="component" value="Unassembled WGS sequence"/>
</dbReference>
<evidence type="ECO:0000256" key="13">
    <source>
        <dbReference type="SAM" id="MobiDB-lite"/>
    </source>
</evidence>
<evidence type="ECO:0000256" key="4">
    <source>
        <dbReference type="ARBA" id="ARBA00022617"/>
    </source>
</evidence>
<dbReference type="InterPro" id="IPR036396">
    <property type="entry name" value="Cyt_P450_sf"/>
</dbReference>
<evidence type="ECO:0000256" key="9">
    <source>
        <dbReference type="ARBA" id="ARBA00022840"/>
    </source>
</evidence>
<dbReference type="GO" id="GO:0043186">
    <property type="term" value="C:P granule"/>
    <property type="evidence" value="ECO:0007669"/>
    <property type="project" value="UniProtKB-ARBA"/>
</dbReference>
<dbReference type="PRINTS" id="PR00465">
    <property type="entry name" value="EP450IV"/>
</dbReference>
<evidence type="ECO:0000256" key="8">
    <source>
        <dbReference type="ARBA" id="ARBA00022806"/>
    </source>
</evidence>
<dbReference type="GO" id="GO:0005524">
    <property type="term" value="F:ATP binding"/>
    <property type="evidence" value="ECO:0007669"/>
    <property type="project" value="UniProtKB-KW"/>
</dbReference>
<keyword evidence="6" id="KW-0547">Nucleotide-binding</keyword>
<dbReference type="GO" id="GO:0005506">
    <property type="term" value="F:iron ion binding"/>
    <property type="evidence" value="ECO:0007669"/>
    <property type="project" value="InterPro"/>
</dbReference>
<evidence type="ECO:0000256" key="2">
    <source>
        <dbReference type="ARBA" id="ARBA00003690"/>
    </source>
</evidence>
<evidence type="ECO:0000313" key="18">
    <source>
        <dbReference type="WBParaSite" id="MBELARI_LOCUS21809"/>
    </source>
</evidence>
<keyword evidence="5 12" id="KW-0479">Metal-binding</keyword>
<dbReference type="GO" id="GO:0003676">
    <property type="term" value="F:nucleic acid binding"/>
    <property type="evidence" value="ECO:0007669"/>
    <property type="project" value="InterPro"/>
</dbReference>
<feature type="transmembrane region" description="Helical" evidence="14">
    <location>
        <begin position="482"/>
        <end position="502"/>
    </location>
</feature>
<dbReference type="Pfam" id="PF00067">
    <property type="entry name" value="p450"/>
    <property type="match status" value="1"/>
</dbReference>
<organism evidence="17 18">
    <name type="scientific">Mesorhabditis belari</name>
    <dbReference type="NCBI Taxonomy" id="2138241"/>
    <lineage>
        <taxon>Eukaryota</taxon>
        <taxon>Metazoa</taxon>
        <taxon>Ecdysozoa</taxon>
        <taxon>Nematoda</taxon>
        <taxon>Chromadorea</taxon>
        <taxon>Rhabditida</taxon>
        <taxon>Rhabditina</taxon>
        <taxon>Rhabditomorpha</taxon>
        <taxon>Rhabditoidea</taxon>
        <taxon>Rhabditidae</taxon>
        <taxon>Mesorhabditinae</taxon>
        <taxon>Mesorhabditis</taxon>
    </lineage>
</organism>
<dbReference type="InterPro" id="IPR011545">
    <property type="entry name" value="DEAD/DEAH_box_helicase_dom"/>
</dbReference>
<evidence type="ECO:0000256" key="12">
    <source>
        <dbReference type="PIRSR" id="PIRSR602403-1"/>
    </source>
</evidence>
<evidence type="ECO:0000256" key="6">
    <source>
        <dbReference type="ARBA" id="ARBA00022741"/>
    </source>
</evidence>
<dbReference type="InterPro" id="IPR014001">
    <property type="entry name" value="Helicase_ATP-bd"/>
</dbReference>
<keyword evidence="9" id="KW-0067">ATP-binding</keyword>
<dbReference type="PRINTS" id="PR00385">
    <property type="entry name" value="P450"/>
</dbReference>
<dbReference type="Pfam" id="PF00271">
    <property type="entry name" value="Helicase_C"/>
    <property type="match status" value="1"/>
</dbReference>
<dbReference type="SUPFAM" id="SSF48264">
    <property type="entry name" value="Cytochrome P450"/>
    <property type="match status" value="1"/>
</dbReference>
<comment type="function">
    <text evidence="2">May be involved in the metabolism of insect hormones and in the breakdown of synthetic insecticides.</text>
</comment>
<keyword evidence="17" id="KW-1185">Reference proteome</keyword>
<dbReference type="GO" id="GO:0020037">
    <property type="term" value="F:heme binding"/>
    <property type="evidence" value="ECO:0007669"/>
    <property type="project" value="InterPro"/>
</dbReference>
<evidence type="ECO:0000313" key="17">
    <source>
        <dbReference type="Proteomes" id="UP000887575"/>
    </source>
</evidence>
<dbReference type="PROSITE" id="PS00086">
    <property type="entry name" value="CYTOCHROME_P450"/>
    <property type="match status" value="1"/>
</dbReference>
<protein>
    <submittedName>
        <fullName evidence="18">Uncharacterized protein</fullName>
    </submittedName>
</protein>
<dbReference type="AlphaFoldDB" id="A0AAF3F5C1"/>